<dbReference type="Proteomes" id="UP001589773">
    <property type="component" value="Unassembled WGS sequence"/>
</dbReference>
<feature type="region of interest" description="Disordered" evidence="1">
    <location>
        <begin position="67"/>
        <end position="89"/>
    </location>
</feature>
<protein>
    <submittedName>
        <fullName evidence="2">Uncharacterized protein</fullName>
    </submittedName>
</protein>
<accession>A0ABV6FEW7</accession>
<comment type="caution">
    <text evidence="2">The sequence shown here is derived from an EMBL/GenBank/DDBJ whole genome shotgun (WGS) entry which is preliminary data.</text>
</comment>
<evidence type="ECO:0000256" key="1">
    <source>
        <dbReference type="SAM" id="MobiDB-lite"/>
    </source>
</evidence>
<sequence length="89" mass="9590">MPAKKTFKPYANEADVLEIGNLMLENRLDRITVSGDVDLTVDKPGLAAARRLHAALAAVVSALEAREQQGELPDALPPPDVKTVDNPFL</sequence>
<evidence type="ECO:0000313" key="2">
    <source>
        <dbReference type="EMBL" id="MFC0252061.1"/>
    </source>
</evidence>
<reference evidence="2 3" key="1">
    <citation type="submission" date="2024-09" db="EMBL/GenBank/DDBJ databases">
        <authorList>
            <person name="Sun Q."/>
            <person name="Mori K."/>
        </authorList>
    </citation>
    <scope>NUCLEOTIDE SEQUENCE [LARGE SCALE GENOMIC DNA]</scope>
    <source>
        <strain evidence="2 3">CCM 7792</strain>
    </source>
</reference>
<proteinExistence type="predicted"/>
<dbReference type="RefSeq" id="WP_379678814.1">
    <property type="nucleotide sequence ID" value="NZ_JBHLWP010000009.1"/>
</dbReference>
<dbReference type="EMBL" id="JBHLWP010000009">
    <property type="protein sequence ID" value="MFC0252061.1"/>
    <property type="molecule type" value="Genomic_DNA"/>
</dbReference>
<evidence type="ECO:0000313" key="3">
    <source>
        <dbReference type="Proteomes" id="UP001589773"/>
    </source>
</evidence>
<gene>
    <name evidence="2" type="ORF">ACFFJK_09190</name>
</gene>
<organism evidence="2 3">
    <name type="scientific">Massilia consociata</name>
    <dbReference type="NCBI Taxonomy" id="760117"/>
    <lineage>
        <taxon>Bacteria</taxon>
        <taxon>Pseudomonadati</taxon>
        <taxon>Pseudomonadota</taxon>
        <taxon>Betaproteobacteria</taxon>
        <taxon>Burkholderiales</taxon>
        <taxon>Oxalobacteraceae</taxon>
        <taxon>Telluria group</taxon>
        <taxon>Massilia</taxon>
    </lineage>
</organism>
<keyword evidence="3" id="KW-1185">Reference proteome</keyword>
<name>A0ABV6FEW7_9BURK</name>